<dbReference type="InterPro" id="IPR003789">
    <property type="entry name" value="Asn/Gln_tRNA_amidoTrase-B-like"/>
</dbReference>
<reference evidence="2 3" key="1">
    <citation type="journal article" date="2020" name="ISME J.">
        <title>Uncovering the hidden diversity of litter-decomposition mechanisms in mushroom-forming fungi.</title>
        <authorList>
            <person name="Floudas D."/>
            <person name="Bentzer J."/>
            <person name="Ahren D."/>
            <person name="Johansson T."/>
            <person name="Persson P."/>
            <person name="Tunlid A."/>
        </authorList>
    </citation>
    <scope>NUCLEOTIDE SEQUENCE [LARGE SCALE GENOMIC DNA]</scope>
    <source>
        <strain evidence="2 3">CBS 406.79</strain>
    </source>
</reference>
<gene>
    <name evidence="1" type="primary">AIM41</name>
    <name evidence="2" type="ORF">D9757_004380</name>
</gene>
<keyword evidence="3" id="KW-1185">Reference proteome</keyword>
<dbReference type="Gene3D" id="1.10.1510.10">
    <property type="entry name" value="Uncharacterised protein YqeY/AIM41 PF09424, N-terminal domain"/>
    <property type="match status" value="1"/>
</dbReference>
<evidence type="ECO:0000256" key="1">
    <source>
        <dbReference type="RuleBase" id="RU365099"/>
    </source>
</evidence>
<comment type="similarity">
    <text evidence="1">Belongs to the AIM41 family.</text>
</comment>
<dbReference type="InterPro" id="IPR019004">
    <property type="entry name" value="YqeY/Aim41"/>
</dbReference>
<dbReference type="EMBL" id="JAACJN010000022">
    <property type="protein sequence ID" value="KAF5389358.1"/>
    <property type="molecule type" value="Genomic_DNA"/>
</dbReference>
<comment type="subcellular location">
    <subcellularLocation>
        <location evidence="1">Mitochondrion</location>
    </subcellularLocation>
</comment>
<dbReference type="SUPFAM" id="SSF89095">
    <property type="entry name" value="GatB/YqeY motif"/>
    <property type="match status" value="1"/>
</dbReference>
<accession>A0A8H5HTV0</accession>
<dbReference type="Pfam" id="PF09424">
    <property type="entry name" value="YqeY"/>
    <property type="match status" value="1"/>
</dbReference>
<evidence type="ECO:0000313" key="3">
    <source>
        <dbReference type="Proteomes" id="UP000518752"/>
    </source>
</evidence>
<organism evidence="2 3">
    <name type="scientific">Collybiopsis confluens</name>
    <dbReference type="NCBI Taxonomy" id="2823264"/>
    <lineage>
        <taxon>Eukaryota</taxon>
        <taxon>Fungi</taxon>
        <taxon>Dikarya</taxon>
        <taxon>Basidiomycota</taxon>
        <taxon>Agaricomycotina</taxon>
        <taxon>Agaricomycetes</taxon>
        <taxon>Agaricomycetidae</taxon>
        <taxon>Agaricales</taxon>
        <taxon>Marasmiineae</taxon>
        <taxon>Omphalotaceae</taxon>
        <taxon>Collybiopsis</taxon>
    </lineage>
</organism>
<dbReference type="AlphaFoldDB" id="A0A8H5HTV0"/>
<dbReference type="GO" id="GO:0016884">
    <property type="term" value="F:carbon-nitrogen ligase activity, with glutamine as amido-N-donor"/>
    <property type="evidence" value="ECO:0007669"/>
    <property type="project" value="UniProtKB-UniRule"/>
</dbReference>
<name>A0A8H5HTV0_9AGAR</name>
<sequence length="164" mass="18024">MLARRFYSTSVPEIRTVFQARVKEAMKAKNAFVSTTLRSVLAEINASDKAANDTISSSAIVNIIRKASARRLEAASQYMQADRPDLAEKERKEASLLEEFLPPLLSASEIDATVNGILLSLNISPDEDSRKATGKILKAFYTQVDRSLVDPNLVKSRVDHALSG</sequence>
<evidence type="ECO:0000313" key="2">
    <source>
        <dbReference type="EMBL" id="KAF5389358.1"/>
    </source>
</evidence>
<comment type="caution">
    <text evidence="2">The sequence shown here is derived from an EMBL/GenBank/DDBJ whole genome shotgun (WGS) entry which is preliminary data.</text>
</comment>
<proteinExistence type="inferred from homology"/>
<keyword evidence="1" id="KW-0496">Mitochondrion</keyword>
<dbReference type="GO" id="GO:0005739">
    <property type="term" value="C:mitochondrion"/>
    <property type="evidence" value="ECO:0007669"/>
    <property type="project" value="UniProtKB-SubCell"/>
</dbReference>
<dbReference type="PANTHER" id="PTHR28055:SF1">
    <property type="entry name" value="ALTERED INHERITANCE OF MITOCHONDRIA PROTEIN 41, MITOCHONDRIAL"/>
    <property type="match status" value="1"/>
</dbReference>
<dbReference type="Proteomes" id="UP000518752">
    <property type="component" value="Unassembled WGS sequence"/>
</dbReference>
<dbReference type="PANTHER" id="PTHR28055">
    <property type="entry name" value="ALTERED INHERITANCE OF MITOCHONDRIA PROTEIN 41, MITOCHONDRIAL"/>
    <property type="match status" value="1"/>
</dbReference>
<protein>
    <recommendedName>
        <fullName evidence="1">Altered inheritance of mitochondria protein 41</fullName>
    </recommendedName>
</protein>
<dbReference type="OrthoDB" id="538640at2759"/>
<dbReference type="InterPro" id="IPR042184">
    <property type="entry name" value="YqeY/Aim41_N"/>
</dbReference>